<protein>
    <submittedName>
        <fullName evidence="1">Uncharacterized protein</fullName>
    </submittedName>
</protein>
<evidence type="ECO:0000313" key="2">
    <source>
        <dbReference type="Proteomes" id="UP000034325"/>
    </source>
</evidence>
<sequence length="51" mass="6192">MEKLTAKYLRWGQRAGGAGWNRHVGKWLRRKANKRLRHFFALELTRNLRKD</sequence>
<name>A0A0G0PJ51_9BACT</name>
<evidence type="ECO:0000313" key="1">
    <source>
        <dbReference type="EMBL" id="KKQ98094.1"/>
    </source>
</evidence>
<dbReference type="Proteomes" id="UP000034325">
    <property type="component" value="Unassembled WGS sequence"/>
</dbReference>
<comment type="caution">
    <text evidence="1">The sequence shown here is derived from an EMBL/GenBank/DDBJ whole genome shotgun (WGS) entry which is preliminary data.</text>
</comment>
<gene>
    <name evidence="1" type="ORF">UT23_C0005G0017</name>
</gene>
<dbReference type="AlphaFoldDB" id="A0A0G0PJ51"/>
<dbReference type="EMBL" id="LBWA01000005">
    <property type="protein sequence ID" value="KKQ98094.1"/>
    <property type="molecule type" value="Genomic_DNA"/>
</dbReference>
<accession>A0A0G0PJ51</accession>
<reference evidence="1 2" key="1">
    <citation type="journal article" date="2015" name="Nature">
        <title>rRNA introns, odd ribosomes, and small enigmatic genomes across a large radiation of phyla.</title>
        <authorList>
            <person name="Brown C.T."/>
            <person name="Hug L.A."/>
            <person name="Thomas B.C."/>
            <person name="Sharon I."/>
            <person name="Castelle C.J."/>
            <person name="Singh A."/>
            <person name="Wilkins M.J."/>
            <person name="Williams K.H."/>
            <person name="Banfield J.F."/>
        </authorList>
    </citation>
    <scope>NUCLEOTIDE SEQUENCE [LARGE SCALE GENOMIC DNA]</scope>
</reference>
<proteinExistence type="predicted"/>
<organism evidence="1 2">
    <name type="scientific">Candidatus Woesebacteria bacterium GW2011_GWA1_39_12</name>
    <dbReference type="NCBI Taxonomy" id="1618549"/>
    <lineage>
        <taxon>Bacteria</taxon>
        <taxon>Candidatus Woeseibacteriota</taxon>
    </lineage>
</organism>